<accession>A0A7W9WUI9</accession>
<keyword evidence="1" id="KW-0233">DNA recombination</keyword>
<evidence type="ECO:0000259" key="2">
    <source>
        <dbReference type="Pfam" id="PF02954"/>
    </source>
</evidence>
<dbReference type="Pfam" id="PF12835">
    <property type="entry name" value="Integrase_1"/>
    <property type="match status" value="1"/>
</dbReference>
<protein>
    <submittedName>
        <fullName evidence="5">Integrase</fullName>
    </submittedName>
</protein>
<dbReference type="Pfam" id="PF02954">
    <property type="entry name" value="HTH_8"/>
    <property type="match status" value="1"/>
</dbReference>
<gene>
    <name evidence="5" type="ORF">F4827_006330</name>
</gene>
<keyword evidence="6" id="KW-1185">Reference proteome</keyword>
<organism evidence="5 6">
    <name type="scientific">Paraburkholderia bannensis</name>
    <dbReference type="NCBI Taxonomy" id="765414"/>
    <lineage>
        <taxon>Bacteria</taxon>
        <taxon>Pseudomonadati</taxon>
        <taxon>Pseudomonadota</taxon>
        <taxon>Betaproteobacteria</taxon>
        <taxon>Burkholderiales</taxon>
        <taxon>Burkholderiaceae</taxon>
        <taxon>Paraburkholderia</taxon>
    </lineage>
</organism>
<evidence type="ECO:0000313" key="6">
    <source>
        <dbReference type="Proteomes" id="UP000571554"/>
    </source>
</evidence>
<feature type="domain" description="Integrase catalytic" evidence="4">
    <location>
        <begin position="158"/>
        <end position="278"/>
    </location>
</feature>
<proteinExistence type="predicted"/>
<dbReference type="InterPro" id="IPR011010">
    <property type="entry name" value="DNA_brk_join_enz"/>
</dbReference>
<dbReference type="InterPro" id="IPR002197">
    <property type="entry name" value="HTH_Fis"/>
</dbReference>
<dbReference type="InterPro" id="IPR024457">
    <property type="entry name" value="Putative_integrase_N"/>
</dbReference>
<sequence length="381" mass="42017">MAAILNVRAVVRGYRLTPTVSAELIALLDEHVSSVHSKTRISAKPLSIRTQEYRVRGICAALVELREGGYALASPWSMRRKHVEWLINHWVEARQSGGTIENKLTYLRALCEWMGKGNLVGKLDDYVDRRENGLVRSYVAEVDRSWEANGVSAHEKIAEIAATCPRVAVQLKLQAAFGLRIEESFMLQPVRAVKDMELLEVTRGTKGGREREVPIEEKYAVLEAAAGLSNPMTGSTVPADRTLRQWRNHYYHVLKRHGITQSGLGVTSHGLRHQYLQEVYERTAGVAAPIKQSGARPDPELHAQAMRRVVEAAGHSRVTKANAYLSTFAKQERLAKPNPTADQARAAVEAAGGNKTHAAAALGISRQALYRLLDGAVAAQQ</sequence>
<dbReference type="SUPFAM" id="SSF56349">
    <property type="entry name" value="DNA breaking-rejoining enzymes"/>
    <property type="match status" value="1"/>
</dbReference>
<dbReference type="Gene3D" id="1.10.443.10">
    <property type="entry name" value="Intergrase catalytic core"/>
    <property type="match status" value="1"/>
</dbReference>
<evidence type="ECO:0000259" key="4">
    <source>
        <dbReference type="Pfam" id="PF12835"/>
    </source>
</evidence>
<dbReference type="AlphaFoldDB" id="A0A7W9WUI9"/>
<name>A0A7W9WUI9_9BURK</name>
<reference evidence="5 6" key="1">
    <citation type="submission" date="2020-08" db="EMBL/GenBank/DDBJ databases">
        <title>Above-ground endophytic microbial communities from plants in different locations in the United States.</title>
        <authorList>
            <person name="Frank C."/>
        </authorList>
    </citation>
    <scope>NUCLEOTIDE SEQUENCE [LARGE SCALE GENOMIC DNA]</scope>
    <source>
        <strain evidence="5 6">WP4_2_2</strain>
    </source>
</reference>
<dbReference type="Gene3D" id="1.10.10.60">
    <property type="entry name" value="Homeodomain-like"/>
    <property type="match status" value="1"/>
</dbReference>
<dbReference type="EMBL" id="JACHBW010000027">
    <property type="protein sequence ID" value="MBB6106455.1"/>
    <property type="molecule type" value="Genomic_DNA"/>
</dbReference>
<dbReference type="GO" id="GO:0043565">
    <property type="term" value="F:sequence-specific DNA binding"/>
    <property type="evidence" value="ECO:0007669"/>
    <property type="project" value="InterPro"/>
</dbReference>
<evidence type="ECO:0000259" key="3">
    <source>
        <dbReference type="Pfam" id="PF12834"/>
    </source>
</evidence>
<feature type="domain" description="Putative integrase N-terminal" evidence="3">
    <location>
        <begin position="47"/>
        <end position="119"/>
    </location>
</feature>
<dbReference type="RefSeq" id="WP_184123871.1">
    <property type="nucleotide sequence ID" value="NZ_JACHBW010000027.1"/>
</dbReference>
<dbReference type="InterPro" id="IPR013762">
    <property type="entry name" value="Integrase-like_cat_sf"/>
</dbReference>
<feature type="domain" description="DNA binding HTH" evidence="2">
    <location>
        <begin position="346"/>
        <end position="371"/>
    </location>
</feature>
<evidence type="ECO:0000313" key="5">
    <source>
        <dbReference type="EMBL" id="MBB6106455.1"/>
    </source>
</evidence>
<dbReference type="GO" id="GO:0006310">
    <property type="term" value="P:DNA recombination"/>
    <property type="evidence" value="ECO:0007669"/>
    <property type="project" value="UniProtKB-KW"/>
</dbReference>
<evidence type="ECO:0000256" key="1">
    <source>
        <dbReference type="ARBA" id="ARBA00023172"/>
    </source>
</evidence>
<dbReference type="Proteomes" id="UP000571554">
    <property type="component" value="Unassembled WGS sequence"/>
</dbReference>
<dbReference type="Pfam" id="PF12834">
    <property type="entry name" value="Phage_int_SAM_2"/>
    <property type="match status" value="1"/>
</dbReference>
<dbReference type="InterPro" id="IPR024456">
    <property type="entry name" value="Integrase_catalytic_putative"/>
</dbReference>
<dbReference type="GO" id="GO:0015074">
    <property type="term" value="P:DNA integration"/>
    <property type="evidence" value="ECO:0007669"/>
    <property type="project" value="InterPro"/>
</dbReference>
<comment type="caution">
    <text evidence="5">The sequence shown here is derived from an EMBL/GenBank/DDBJ whole genome shotgun (WGS) entry which is preliminary data.</text>
</comment>